<gene>
    <name evidence="2" type="ORF">EVAR_61045_1</name>
</gene>
<evidence type="ECO:0000256" key="1">
    <source>
        <dbReference type="SAM" id="MobiDB-lite"/>
    </source>
</evidence>
<feature type="compositionally biased region" description="Polar residues" evidence="1">
    <location>
        <begin position="56"/>
        <end position="66"/>
    </location>
</feature>
<evidence type="ECO:0000313" key="3">
    <source>
        <dbReference type="Proteomes" id="UP000299102"/>
    </source>
</evidence>
<reference evidence="2 3" key="1">
    <citation type="journal article" date="2019" name="Commun. Biol.">
        <title>The bagworm genome reveals a unique fibroin gene that provides high tensile strength.</title>
        <authorList>
            <person name="Kono N."/>
            <person name="Nakamura H."/>
            <person name="Ohtoshi R."/>
            <person name="Tomita M."/>
            <person name="Numata K."/>
            <person name="Arakawa K."/>
        </authorList>
    </citation>
    <scope>NUCLEOTIDE SEQUENCE [LARGE SCALE GENOMIC DNA]</scope>
</reference>
<name>A0A4C1Z587_EUMVA</name>
<keyword evidence="3" id="KW-1185">Reference proteome</keyword>
<organism evidence="2 3">
    <name type="scientific">Eumeta variegata</name>
    <name type="common">Bagworm moth</name>
    <name type="synonym">Eumeta japonica</name>
    <dbReference type="NCBI Taxonomy" id="151549"/>
    <lineage>
        <taxon>Eukaryota</taxon>
        <taxon>Metazoa</taxon>
        <taxon>Ecdysozoa</taxon>
        <taxon>Arthropoda</taxon>
        <taxon>Hexapoda</taxon>
        <taxon>Insecta</taxon>
        <taxon>Pterygota</taxon>
        <taxon>Neoptera</taxon>
        <taxon>Endopterygota</taxon>
        <taxon>Lepidoptera</taxon>
        <taxon>Glossata</taxon>
        <taxon>Ditrysia</taxon>
        <taxon>Tineoidea</taxon>
        <taxon>Psychidae</taxon>
        <taxon>Oiketicinae</taxon>
        <taxon>Eumeta</taxon>
    </lineage>
</organism>
<proteinExistence type="predicted"/>
<comment type="caution">
    <text evidence="2">The sequence shown here is derived from an EMBL/GenBank/DDBJ whole genome shotgun (WGS) entry which is preliminary data.</text>
</comment>
<feature type="region of interest" description="Disordered" evidence="1">
    <location>
        <begin position="35"/>
        <end position="118"/>
    </location>
</feature>
<dbReference type="Proteomes" id="UP000299102">
    <property type="component" value="Unassembled WGS sequence"/>
</dbReference>
<protein>
    <submittedName>
        <fullName evidence="2">Uncharacterized protein</fullName>
    </submittedName>
</protein>
<feature type="compositionally biased region" description="Basic and acidic residues" evidence="1">
    <location>
        <begin position="82"/>
        <end position="99"/>
    </location>
</feature>
<dbReference type="EMBL" id="BGZK01001532">
    <property type="protein sequence ID" value="GBP81817.1"/>
    <property type="molecule type" value="Genomic_DNA"/>
</dbReference>
<feature type="compositionally biased region" description="Polar residues" evidence="1">
    <location>
        <begin position="1"/>
        <end position="12"/>
    </location>
</feature>
<evidence type="ECO:0000313" key="2">
    <source>
        <dbReference type="EMBL" id="GBP81817.1"/>
    </source>
</evidence>
<feature type="region of interest" description="Disordered" evidence="1">
    <location>
        <begin position="1"/>
        <end position="20"/>
    </location>
</feature>
<sequence length="131" mass="14756">MSKNSMAISTQVSDRRSFSRSSKFSIVEFLWPGLSDDPPLHHHQPAMTVEEDVGASTDNSSGSPADSGNFKIWTTEMGPSPLDRRDRIPNEKTPRHEATNKSSVPHLRPRRSWTTHERTVSTVRLPIEDSF</sequence>
<accession>A0A4C1Z587</accession>
<dbReference type="AlphaFoldDB" id="A0A4C1Z587"/>